<gene>
    <name evidence="1" type="ORF">PhaeoP13_04155</name>
</gene>
<dbReference type="Proteomes" id="UP000218606">
    <property type="component" value="Plasmid pP13_g"/>
</dbReference>
<sequence>MPCENPVSIHCGNCGGKNIKADAYAEWSEETQKWELATVFDDRFCDDCGHQVQAYEYPIIEQTAEQVAEEERAAAAEAMQDENRAYFQGGV</sequence>
<dbReference type="RefSeq" id="WP_096873642.1">
    <property type="nucleotide sequence ID" value="NZ_CP010774.1"/>
</dbReference>
<proteinExistence type="predicted"/>
<dbReference type="EMBL" id="CP010774">
    <property type="protein sequence ID" value="ATG46037.1"/>
    <property type="molecule type" value="Genomic_DNA"/>
</dbReference>
<dbReference type="AlphaFoldDB" id="A0AAN1LCT4"/>
<geneLocation type="plasmid" evidence="2">
    <name>pp13_g</name>
</geneLocation>
<name>A0AAN1LCT4_9RHOB</name>
<protein>
    <submittedName>
        <fullName evidence="1">Uncharacterized protein</fullName>
    </submittedName>
</protein>
<organism evidence="1 2">
    <name type="scientific">Phaeobacter piscinae</name>
    <dbReference type="NCBI Taxonomy" id="1580596"/>
    <lineage>
        <taxon>Bacteria</taxon>
        <taxon>Pseudomonadati</taxon>
        <taxon>Pseudomonadota</taxon>
        <taxon>Alphaproteobacteria</taxon>
        <taxon>Rhodobacterales</taxon>
        <taxon>Roseobacteraceae</taxon>
        <taxon>Phaeobacter</taxon>
    </lineage>
</organism>
<evidence type="ECO:0000313" key="2">
    <source>
        <dbReference type="Proteomes" id="UP000218606"/>
    </source>
</evidence>
<reference evidence="1 2" key="1">
    <citation type="journal article" date="2017" name="Front. Microbiol.">
        <title>Phaeobacter piscinae sp. nov., a species of the Roseobacter group and potential aquaculture probiont.</title>
        <authorList>
            <person name="Sonnenschein E.C."/>
            <person name="Phippen C.B.W."/>
            <person name="Nielsen K.F."/>
            <person name="Mateiu R.V."/>
            <person name="Melchiorsen J."/>
            <person name="Gram L."/>
            <person name="Overmann J."/>
            <person name="Freese H.M."/>
        </authorList>
    </citation>
    <scope>NUCLEOTIDE SEQUENCE [LARGE SCALE GENOMIC DNA]</scope>
    <source>
        <strain evidence="1 2">P13</strain>
    </source>
</reference>
<evidence type="ECO:0000313" key="1">
    <source>
        <dbReference type="EMBL" id="ATG46037.1"/>
    </source>
</evidence>
<accession>A0AAN1LCT4</accession>
<keyword evidence="1" id="KW-0614">Plasmid</keyword>